<dbReference type="Gene3D" id="1.20.5.390">
    <property type="entry name" value="L1 transposable element, trimerization domain"/>
    <property type="match status" value="1"/>
</dbReference>
<feature type="domain" description="L1 transposable element RRM" evidence="3">
    <location>
        <begin position="123"/>
        <end position="190"/>
    </location>
</feature>
<dbReference type="InterPro" id="IPR004244">
    <property type="entry name" value="Transposase_22"/>
</dbReference>
<accession>A0A8C9BW24</accession>
<proteinExistence type="inferred from homology"/>
<dbReference type="Proteomes" id="UP000694554">
    <property type="component" value="Chromosome 18"/>
</dbReference>
<protein>
    <recommendedName>
        <fullName evidence="3">L1 transposable element RRM domain-containing protein</fullName>
    </recommendedName>
</protein>
<evidence type="ECO:0000313" key="5">
    <source>
        <dbReference type="Proteomes" id="UP000694554"/>
    </source>
</evidence>
<dbReference type="Gene3D" id="3.30.70.1820">
    <property type="entry name" value="L1 transposable element, RRM domain"/>
    <property type="match status" value="1"/>
</dbReference>
<organism evidence="4 5">
    <name type="scientific">Phocoena sinus</name>
    <name type="common">Vaquita</name>
    <dbReference type="NCBI Taxonomy" id="42100"/>
    <lineage>
        <taxon>Eukaryota</taxon>
        <taxon>Metazoa</taxon>
        <taxon>Chordata</taxon>
        <taxon>Craniata</taxon>
        <taxon>Vertebrata</taxon>
        <taxon>Euteleostomi</taxon>
        <taxon>Mammalia</taxon>
        <taxon>Eutheria</taxon>
        <taxon>Laurasiatheria</taxon>
        <taxon>Artiodactyla</taxon>
        <taxon>Whippomorpha</taxon>
        <taxon>Cetacea</taxon>
        <taxon>Odontoceti</taxon>
        <taxon>Phocoenidae</taxon>
        <taxon>Phocoena</taxon>
    </lineage>
</organism>
<comment type="similarity">
    <text evidence="1">Belongs to the transposase 22 family.</text>
</comment>
<dbReference type="AlphaFoldDB" id="A0A8C9BW24"/>
<keyword evidence="5" id="KW-1185">Reference proteome</keyword>
<reference evidence="4" key="2">
    <citation type="submission" date="2025-08" db="UniProtKB">
        <authorList>
            <consortium name="Ensembl"/>
        </authorList>
    </citation>
    <scope>IDENTIFICATION</scope>
</reference>
<dbReference type="Pfam" id="PF02994">
    <property type="entry name" value="Transposase_22"/>
    <property type="match status" value="1"/>
</dbReference>
<evidence type="ECO:0000313" key="4">
    <source>
        <dbReference type="Ensembl" id="ENSPSNP00000012250.1"/>
    </source>
</evidence>
<keyword evidence="2" id="KW-0175">Coiled coil</keyword>
<evidence type="ECO:0000259" key="3">
    <source>
        <dbReference type="Pfam" id="PF02994"/>
    </source>
</evidence>
<reference evidence="4" key="3">
    <citation type="submission" date="2025-09" db="UniProtKB">
        <authorList>
            <consortium name="Ensembl"/>
        </authorList>
    </citation>
    <scope>IDENTIFICATION</scope>
</reference>
<reference evidence="4" key="1">
    <citation type="submission" date="2019-08" db="EMBL/GenBank/DDBJ databases">
        <title>Phocoena sinus (Vaquita) genome, mPhoSin1, primary haplotype.</title>
        <authorList>
            <person name="Morin P."/>
            <person name="Mountcastle J."/>
            <person name="Fungtammasan C."/>
            <person name="Rhie A."/>
            <person name="Rojas-Bracho L."/>
            <person name="Smith C.R."/>
            <person name="Taylor B.L."/>
            <person name="Gulland F.M.D."/>
            <person name="Musser W."/>
            <person name="Houck M."/>
            <person name="Haase B."/>
            <person name="Paez S."/>
            <person name="Howe K."/>
            <person name="Torrance J."/>
            <person name="Formenti G."/>
            <person name="Phillippy A."/>
            <person name="Ryder O."/>
            <person name="Jarvis E.D."/>
            <person name="Fedrigo O."/>
        </authorList>
    </citation>
    <scope>NUCLEOTIDE SEQUENCE [LARGE SCALE GENOMIC DNA]</scope>
</reference>
<evidence type="ECO:0000256" key="2">
    <source>
        <dbReference type="SAM" id="Coils"/>
    </source>
</evidence>
<sequence>MKERDKNPPDLTNEEEIRSLPEKEFRIMIVNMIQNLGNRIDKMQETFNKDLEELKMKQTTMKNTISEMKNTLHGINSRITEAEERISDLEDKTVEITTAEQDKEKRMKRTEDSLRDLRDNIKRTNIQIIGVPEEEEKKKGAEKIFEEIIVENFPNMGKEIVNQVQEAQRVPYRINPRRNTPRHILIKLSKF</sequence>
<dbReference type="Ensembl" id="ENSPSNT00000013862.1">
    <property type="protein sequence ID" value="ENSPSNP00000012250.1"/>
    <property type="gene ID" value="ENSPSNG00000009063.1"/>
</dbReference>
<evidence type="ECO:0000256" key="1">
    <source>
        <dbReference type="ARBA" id="ARBA00061640"/>
    </source>
</evidence>
<dbReference type="FunFam" id="3.30.70.1820:FF:000002">
    <property type="entry name" value="LINE-1 retrotransposable element ORF1 protein"/>
    <property type="match status" value="1"/>
</dbReference>
<dbReference type="PANTHER" id="PTHR11505">
    <property type="entry name" value="L1 TRANSPOSABLE ELEMENT-RELATED"/>
    <property type="match status" value="1"/>
</dbReference>
<dbReference type="GeneTree" id="ENSGT01050000244818"/>
<dbReference type="InterPro" id="IPR043636">
    <property type="entry name" value="L1_RRM_dom"/>
</dbReference>
<feature type="coiled-coil region" evidence="2">
    <location>
        <begin position="33"/>
        <end position="127"/>
    </location>
</feature>
<name>A0A8C9BW24_PHOSS</name>